<organism evidence="4 5">
    <name type="scientific">Fructilactobacillus lindneri DSM 20690 = JCM 11027</name>
    <dbReference type="NCBI Taxonomy" id="1122148"/>
    <lineage>
        <taxon>Bacteria</taxon>
        <taxon>Bacillati</taxon>
        <taxon>Bacillota</taxon>
        <taxon>Bacilli</taxon>
        <taxon>Lactobacillales</taxon>
        <taxon>Lactobacillaceae</taxon>
        <taxon>Fructilactobacillus</taxon>
    </lineage>
</organism>
<dbReference type="AlphaFoldDB" id="A0A0R2JTG8"/>
<evidence type="ECO:0000256" key="2">
    <source>
        <dbReference type="SAM" id="MobiDB-lite"/>
    </source>
</evidence>
<dbReference type="InterPro" id="IPR006343">
    <property type="entry name" value="DnaB/C_C"/>
</dbReference>
<comment type="similarity">
    <text evidence="1">Belongs to the DnaB/DnaD family.</text>
</comment>
<keyword evidence="5" id="KW-1185">Reference proteome</keyword>
<protein>
    <recommendedName>
        <fullName evidence="3">DnaB/C C-terminal domain-containing protein</fullName>
    </recommendedName>
</protein>
<dbReference type="InterPro" id="IPR053162">
    <property type="entry name" value="DnaD"/>
</dbReference>
<reference evidence="4 5" key="1">
    <citation type="journal article" date="2015" name="Genome Announc.">
        <title>Expanding the biotechnology potential of lactobacilli through comparative genomics of 213 strains and associated genera.</title>
        <authorList>
            <person name="Sun Z."/>
            <person name="Harris H.M."/>
            <person name="McCann A."/>
            <person name="Guo C."/>
            <person name="Argimon S."/>
            <person name="Zhang W."/>
            <person name="Yang X."/>
            <person name="Jeffery I.B."/>
            <person name="Cooney J.C."/>
            <person name="Kagawa T.F."/>
            <person name="Liu W."/>
            <person name="Song Y."/>
            <person name="Salvetti E."/>
            <person name="Wrobel A."/>
            <person name="Rasinkangas P."/>
            <person name="Parkhill J."/>
            <person name="Rea M.C."/>
            <person name="O'Sullivan O."/>
            <person name="Ritari J."/>
            <person name="Douillard F.P."/>
            <person name="Paul Ross R."/>
            <person name="Yang R."/>
            <person name="Briner A.E."/>
            <person name="Felis G.E."/>
            <person name="de Vos W.M."/>
            <person name="Barrangou R."/>
            <person name="Klaenhammer T.R."/>
            <person name="Caufield P.W."/>
            <person name="Cui Y."/>
            <person name="Zhang H."/>
            <person name="O'Toole P.W."/>
        </authorList>
    </citation>
    <scope>NUCLEOTIDE SEQUENCE [LARGE SCALE GENOMIC DNA]</scope>
    <source>
        <strain evidence="4 5">DSM 20690</strain>
    </source>
</reference>
<proteinExistence type="inferred from homology"/>
<dbReference type="NCBIfam" id="TIGR01446">
    <property type="entry name" value="DnaD_dom"/>
    <property type="match status" value="1"/>
</dbReference>
<dbReference type="Proteomes" id="UP000051565">
    <property type="component" value="Unassembled WGS sequence"/>
</dbReference>
<gene>
    <name evidence="4" type="ORF">IV52_GL001253</name>
</gene>
<comment type="caution">
    <text evidence="4">The sequence shown here is derived from an EMBL/GenBank/DDBJ whole genome shotgun (WGS) entry which is preliminary data.</text>
</comment>
<dbReference type="PATRIC" id="fig|1122148.6.peg.1288"/>
<feature type="domain" description="DnaB/C C-terminal" evidence="3">
    <location>
        <begin position="31"/>
        <end position="99"/>
    </location>
</feature>
<evidence type="ECO:0000256" key="1">
    <source>
        <dbReference type="ARBA" id="ARBA00093462"/>
    </source>
</evidence>
<dbReference type="PANTHER" id="PTHR37293">
    <property type="entry name" value="PHAGE REPLICATION PROTEIN-RELATED"/>
    <property type="match status" value="1"/>
</dbReference>
<dbReference type="EMBL" id="JQBT01000035">
    <property type="protein sequence ID" value="KRN78316.1"/>
    <property type="molecule type" value="Genomic_DNA"/>
</dbReference>
<evidence type="ECO:0000259" key="3">
    <source>
        <dbReference type="Pfam" id="PF07261"/>
    </source>
</evidence>
<name>A0A0R2JTG8_9LACO</name>
<dbReference type="InterPro" id="IPR034829">
    <property type="entry name" value="DnaD-like_sf"/>
</dbReference>
<dbReference type="SUPFAM" id="SSF158499">
    <property type="entry name" value="DnaD domain-like"/>
    <property type="match status" value="1"/>
</dbReference>
<accession>A0A0R2JTG8</accession>
<sequence>MPKNEQDNKSLNRLSDYGGGDAEKSLQAVANNFQKNIGVLNAKNIDDLRVWSEDMPLDVINYAIDIAADNNAQTFSYVNSILKRWYQSNIKTIEQAKASSTKNGKRNYGSSNKRKSKRGEIDEELGF</sequence>
<dbReference type="Gene3D" id="1.10.10.630">
    <property type="entry name" value="DnaD domain-like"/>
    <property type="match status" value="1"/>
</dbReference>
<dbReference type="Pfam" id="PF07261">
    <property type="entry name" value="DnaB_2"/>
    <property type="match status" value="1"/>
</dbReference>
<dbReference type="PANTHER" id="PTHR37293:SF5">
    <property type="entry name" value="DNA REPLICATION PROTEIN"/>
    <property type="match status" value="1"/>
</dbReference>
<evidence type="ECO:0000313" key="4">
    <source>
        <dbReference type="EMBL" id="KRN78316.1"/>
    </source>
</evidence>
<feature type="region of interest" description="Disordered" evidence="2">
    <location>
        <begin position="96"/>
        <end position="127"/>
    </location>
</feature>
<evidence type="ECO:0000313" key="5">
    <source>
        <dbReference type="Proteomes" id="UP000051565"/>
    </source>
</evidence>